<dbReference type="Proteomes" id="UP000625711">
    <property type="component" value="Unassembled WGS sequence"/>
</dbReference>
<keyword evidence="2" id="KW-1185">Reference proteome</keyword>
<accession>A0A834HN98</accession>
<gene>
    <name evidence="1" type="ORF">GWI33_000370</name>
</gene>
<proteinExistence type="predicted"/>
<name>A0A834HN98_RHYFE</name>
<dbReference type="EMBL" id="JAACXV010017715">
    <property type="protein sequence ID" value="KAF7264289.1"/>
    <property type="molecule type" value="Genomic_DNA"/>
</dbReference>
<protein>
    <submittedName>
        <fullName evidence="1">Uncharacterized protein</fullName>
    </submittedName>
</protein>
<dbReference type="AlphaFoldDB" id="A0A834HN98"/>
<dbReference type="OrthoDB" id="9615015at2759"/>
<sequence>MYIFIFLLQIFCRKSHERKQHQFQHYCNSGPSPNFLGHTPDCDLERLSEKYWGEILERTLSSSSLHALQRACSPPRLDCNGGIELKIMDATVPDL</sequence>
<comment type="caution">
    <text evidence="1">The sequence shown here is derived from an EMBL/GenBank/DDBJ whole genome shotgun (WGS) entry which is preliminary data.</text>
</comment>
<organism evidence="1 2">
    <name type="scientific">Rhynchophorus ferrugineus</name>
    <name type="common">Red palm weevil</name>
    <name type="synonym">Curculio ferrugineus</name>
    <dbReference type="NCBI Taxonomy" id="354439"/>
    <lineage>
        <taxon>Eukaryota</taxon>
        <taxon>Metazoa</taxon>
        <taxon>Ecdysozoa</taxon>
        <taxon>Arthropoda</taxon>
        <taxon>Hexapoda</taxon>
        <taxon>Insecta</taxon>
        <taxon>Pterygota</taxon>
        <taxon>Neoptera</taxon>
        <taxon>Endopterygota</taxon>
        <taxon>Coleoptera</taxon>
        <taxon>Polyphaga</taxon>
        <taxon>Cucujiformia</taxon>
        <taxon>Curculionidae</taxon>
        <taxon>Dryophthorinae</taxon>
        <taxon>Rhynchophorus</taxon>
    </lineage>
</organism>
<evidence type="ECO:0000313" key="2">
    <source>
        <dbReference type="Proteomes" id="UP000625711"/>
    </source>
</evidence>
<evidence type="ECO:0000313" key="1">
    <source>
        <dbReference type="EMBL" id="KAF7264289.1"/>
    </source>
</evidence>
<reference evidence="1" key="1">
    <citation type="submission" date="2020-08" db="EMBL/GenBank/DDBJ databases">
        <title>Genome sequencing and assembly of the red palm weevil Rhynchophorus ferrugineus.</title>
        <authorList>
            <person name="Dias G.B."/>
            <person name="Bergman C.M."/>
            <person name="Manee M."/>
        </authorList>
    </citation>
    <scope>NUCLEOTIDE SEQUENCE</scope>
    <source>
        <strain evidence="1">AA-2017</strain>
        <tissue evidence="1">Whole larva</tissue>
    </source>
</reference>